<dbReference type="GeneID" id="107020805"/>
<dbReference type="Pfam" id="PF00226">
    <property type="entry name" value="DnaJ"/>
    <property type="match status" value="1"/>
</dbReference>
<dbReference type="Proteomes" id="UP000694930">
    <property type="component" value="Chromosome 5"/>
</dbReference>
<name>A0ABM1GW15_SOLPN</name>
<dbReference type="PROSITE" id="PS00636">
    <property type="entry name" value="DNAJ_1"/>
    <property type="match status" value="1"/>
</dbReference>
<dbReference type="SMART" id="SM00271">
    <property type="entry name" value="DnaJ"/>
    <property type="match status" value="1"/>
</dbReference>
<keyword evidence="3" id="KW-1185">Reference proteome</keyword>
<dbReference type="InterPro" id="IPR018253">
    <property type="entry name" value="DnaJ_domain_CS"/>
</dbReference>
<dbReference type="PROSITE" id="PS50076">
    <property type="entry name" value="DNAJ_2"/>
    <property type="match status" value="1"/>
</dbReference>
<evidence type="ECO:0000313" key="3">
    <source>
        <dbReference type="Proteomes" id="UP000694930"/>
    </source>
</evidence>
<organism evidence="3 4">
    <name type="scientific">Solanum pennellii</name>
    <name type="common">Tomato</name>
    <name type="synonym">Lycopersicon pennellii</name>
    <dbReference type="NCBI Taxonomy" id="28526"/>
    <lineage>
        <taxon>Eukaryota</taxon>
        <taxon>Viridiplantae</taxon>
        <taxon>Streptophyta</taxon>
        <taxon>Embryophyta</taxon>
        <taxon>Tracheophyta</taxon>
        <taxon>Spermatophyta</taxon>
        <taxon>Magnoliopsida</taxon>
        <taxon>eudicotyledons</taxon>
        <taxon>Gunneridae</taxon>
        <taxon>Pentapetalae</taxon>
        <taxon>asterids</taxon>
        <taxon>lamiids</taxon>
        <taxon>Solanales</taxon>
        <taxon>Solanaceae</taxon>
        <taxon>Solanoideae</taxon>
        <taxon>Solaneae</taxon>
        <taxon>Solanum</taxon>
        <taxon>Solanum subgen. Lycopersicon</taxon>
    </lineage>
</organism>
<dbReference type="InterPro" id="IPR036869">
    <property type="entry name" value="J_dom_sf"/>
</dbReference>
<evidence type="ECO:0000256" key="1">
    <source>
        <dbReference type="SAM" id="MobiDB-lite"/>
    </source>
</evidence>
<reference evidence="3" key="1">
    <citation type="journal article" date="2014" name="Nat. Genet.">
        <title>The genome of the stress-tolerant wild tomato species Solanum pennellii.</title>
        <authorList>
            <person name="Bolger A."/>
            <person name="Scossa F."/>
            <person name="Bolger M.E."/>
            <person name="Lanz C."/>
            <person name="Maumus F."/>
            <person name="Tohge T."/>
            <person name="Quesneville H."/>
            <person name="Alseekh S."/>
            <person name="Sorensen I."/>
            <person name="Lichtenstein G."/>
            <person name="Fich E.A."/>
            <person name="Conte M."/>
            <person name="Keller H."/>
            <person name="Schneeberger K."/>
            <person name="Schwacke R."/>
            <person name="Ofner I."/>
            <person name="Vrebalov J."/>
            <person name="Xu Y."/>
            <person name="Osorio S."/>
            <person name="Aflitos S.A."/>
            <person name="Schijlen E."/>
            <person name="Jimenez-Gomez J.M."/>
            <person name="Ryngajllo M."/>
            <person name="Kimura S."/>
            <person name="Kumar R."/>
            <person name="Koenig D."/>
            <person name="Headland L.R."/>
            <person name="Maloof J.N."/>
            <person name="Sinha N."/>
            <person name="van Ham R.C."/>
            <person name="Lankhorst R.K."/>
            <person name="Mao L."/>
            <person name="Vogel A."/>
            <person name="Arsova B."/>
            <person name="Panstruga R."/>
            <person name="Fei Z."/>
            <person name="Rose J.K."/>
            <person name="Zamir D."/>
            <person name="Carrari F."/>
            <person name="Giovannoni J.J."/>
            <person name="Weigel D."/>
            <person name="Usadel B."/>
            <person name="Fernie A.R."/>
        </authorList>
    </citation>
    <scope>NUCLEOTIDE SEQUENCE [LARGE SCALE GENOMIC DNA]</scope>
    <source>
        <strain evidence="3">cv. LA0716</strain>
    </source>
</reference>
<evidence type="ECO:0000313" key="4">
    <source>
        <dbReference type="RefSeq" id="XP_015076794.1"/>
    </source>
</evidence>
<protein>
    <submittedName>
        <fullName evidence="4">Chaperone protein dnaJ 16</fullName>
    </submittedName>
</protein>
<dbReference type="SUPFAM" id="SSF46565">
    <property type="entry name" value="Chaperone J-domain"/>
    <property type="match status" value="1"/>
</dbReference>
<feature type="compositionally biased region" description="Basic and acidic residues" evidence="1">
    <location>
        <begin position="1"/>
        <end position="22"/>
    </location>
</feature>
<feature type="compositionally biased region" description="Basic and acidic residues" evidence="1">
    <location>
        <begin position="378"/>
        <end position="392"/>
    </location>
</feature>
<gene>
    <name evidence="4" type="primary">LOC107020805</name>
</gene>
<proteinExistence type="predicted"/>
<dbReference type="InterPro" id="IPR001623">
    <property type="entry name" value="DnaJ_domain"/>
</dbReference>
<accession>A0ABM1GW15</accession>
<dbReference type="PRINTS" id="PR00625">
    <property type="entry name" value="JDOMAIN"/>
</dbReference>
<evidence type="ECO:0000259" key="2">
    <source>
        <dbReference type="PROSITE" id="PS50076"/>
    </source>
</evidence>
<feature type="region of interest" description="Disordered" evidence="1">
    <location>
        <begin position="1"/>
        <end position="30"/>
    </location>
</feature>
<sequence length="412" mass="46306">MPGHKSKSEKGEAEKPLRRDPYEVLGVSRNSTDQEIKSAYRKLALKYHPDKNANDPKAADMFKEVTFSYNILSDQDKRRQYDSAGFEAVESESQDLELDLSSLGTVNTMFAALFSKLGVPIKTTVSATVLEEALNGSVSIQPLPLGQPLCKKVEKQSAHFYSVTITEKEAKGGLVCRVHSREKSKFKLLYFDQEENGGLSLALQEDSSKTGKVTSAGMYFLGFPVYHMDQTQTSAAATKDPDSAFFKKLDGFQPCEITELKAGTHVFAIYGDNFFKSVSYTIEVVCAEPFTEEKENLRAVEAQILSKRVELSKFETEYREVLTQFTEMTSRYAQEMQAIDELLKHRNEIHASYTTLPVMKRSSSSSNRSKNKSGPKAASEDGSVKEKKPLRDRTKKKKWFNIPLKVDKRKAC</sequence>
<feature type="region of interest" description="Disordered" evidence="1">
    <location>
        <begin position="354"/>
        <end position="397"/>
    </location>
</feature>
<feature type="domain" description="J" evidence="2">
    <location>
        <begin position="20"/>
        <end position="85"/>
    </location>
</feature>
<dbReference type="PANTHER" id="PTHR44272">
    <property type="entry name" value="DNAJ DOMAIN (PROKARYOTIC HEAT SHOCK PROTEIN)"/>
    <property type="match status" value="1"/>
</dbReference>
<reference evidence="4" key="2">
    <citation type="submission" date="2025-08" db="UniProtKB">
        <authorList>
            <consortium name="RefSeq"/>
        </authorList>
    </citation>
    <scope>IDENTIFICATION</scope>
</reference>
<dbReference type="InterPro" id="IPR052812">
    <property type="entry name" value="Plant_DnaJ_domain"/>
</dbReference>
<dbReference type="PANTHER" id="PTHR44272:SF2">
    <property type="entry name" value="CHAPERONE PROTEIN DNAJ 16"/>
    <property type="match status" value="1"/>
</dbReference>
<dbReference type="CDD" id="cd06257">
    <property type="entry name" value="DnaJ"/>
    <property type="match status" value="1"/>
</dbReference>
<dbReference type="Gene3D" id="1.10.287.110">
    <property type="entry name" value="DnaJ domain"/>
    <property type="match status" value="1"/>
</dbReference>
<dbReference type="RefSeq" id="XP_015076794.1">
    <property type="nucleotide sequence ID" value="XM_015221308.2"/>
</dbReference>